<dbReference type="InterPro" id="IPR008969">
    <property type="entry name" value="CarboxyPept-like_regulatory"/>
</dbReference>
<evidence type="ECO:0000256" key="2">
    <source>
        <dbReference type="ARBA" id="ARBA00022448"/>
    </source>
</evidence>
<keyword evidence="7 8" id="KW-0998">Cell outer membrane</keyword>
<name>A0A5D3E855_9BACE</name>
<evidence type="ECO:0000256" key="5">
    <source>
        <dbReference type="ARBA" id="ARBA00023077"/>
    </source>
</evidence>
<reference evidence="13 14" key="1">
    <citation type="submission" date="2019-07" db="EMBL/GenBank/DDBJ databases">
        <title>Draft Genome Sequences of Bacteroides pyogenes Strains Isolated from the Uterus Holstein Dairy Cows with Metritis.</title>
        <authorList>
            <person name="Cunha F."/>
            <person name="Galvao K.N."/>
            <person name="Jeon S.J."/>
            <person name="Jeong K.C."/>
        </authorList>
    </citation>
    <scope>NUCLEOTIDE SEQUENCE [LARGE SCALE GENOMIC DNA]</scope>
    <source>
        <strain evidence="13 14">KG-31</strain>
    </source>
</reference>
<dbReference type="SUPFAM" id="SSF49464">
    <property type="entry name" value="Carboxypeptidase regulatory domain-like"/>
    <property type="match status" value="1"/>
</dbReference>
<comment type="similarity">
    <text evidence="8 9">Belongs to the TonB-dependent receptor family.</text>
</comment>
<evidence type="ECO:0000256" key="8">
    <source>
        <dbReference type="PROSITE-ProRule" id="PRU01360"/>
    </source>
</evidence>
<proteinExistence type="inferred from homology"/>
<evidence type="ECO:0000313" key="13">
    <source>
        <dbReference type="EMBL" id="TYK31826.1"/>
    </source>
</evidence>
<evidence type="ECO:0000256" key="4">
    <source>
        <dbReference type="ARBA" id="ARBA00022692"/>
    </source>
</evidence>
<dbReference type="InterPro" id="IPR000531">
    <property type="entry name" value="Beta-barrel_TonB"/>
</dbReference>
<gene>
    <name evidence="13" type="ORF">FNJ60_14775</name>
</gene>
<dbReference type="RefSeq" id="WP_148730972.1">
    <property type="nucleotide sequence ID" value="NZ_JAXFGO010000027.1"/>
</dbReference>
<dbReference type="SUPFAM" id="SSF56935">
    <property type="entry name" value="Porins"/>
    <property type="match status" value="1"/>
</dbReference>
<feature type="signal peptide" evidence="10">
    <location>
        <begin position="1"/>
        <end position="20"/>
    </location>
</feature>
<evidence type="ECO:0000259" key="12">
    <source>
        <dbReference type="Pfam" id="PF07715"/>
    </source>
</evidence>
<protein>
    <submittedName>
        <fullName evidence="13">Outer membrane beta-barrel protein</fullName>
    </submittedName>
</protein>
<evidence type="ECO:0000256" key="6">
    <source>
        <dbReference type="ARBA" id="ARBA00023136"/>
    </source>
</evidence>
<sequence length="936" mass="106006">MKKISSILLLMILLTATAEAGIIKGSIKDKQTKEPLTGATVQIAAINAGTVADLNGNYTLHVANGIYTITVTYIGYKPIELRDIKAEKETTLNFEMEADMQTLADVTITGRMKKNTEISVMTDQRRSLVVQSGVSAQQIGRTQDKDASEVIKRVPGVSVIDDKFVMVRGLSQRYNNVWINGSAVPSSEADSRAFSFDLIPSSQLDNMIVVKSPAPEYPSDFTGGFILIQTKDVPSKSSFSINLNSGLNDRTHFNSFLYEKESGTDFLGFDNGLRSLKGGIDGMMNPVDGLSGSADLKTVDLTTNSLNNDWAVRRRKPFADAGMSLDFSRHWESGNGREFALSGAVNYSNSYKVYEDMENSLFGAYDEVNDRSNYLRRAKDNQYNHDVRAGAMLNFTFSPAASGARYEFRSIFNQLGKSRYTDRRGWDAQENRMESAEYYYSSRTTYNGQLTGKHLFDRDKLDWSAGYAYSARNMPDRRRYTVNDEGQQPGHLALIRANDIRREFTDLDEHIFSGNLNYQHIFQFADGFGPTLKTGAYGEYRTRTYTTREFLYNWNPQNTLPAGFEFMNIPDELMQENNYGADKLYLIERPKWRNNYEGNNTLFAGYAAVSLPLGAFNIYAGMRFEHNRMELIGNTRDVEKSPKSLIYRHNDLFPSVNIGWQPDEKHQLRLSYGRSVNRPEFREVSSSVFYDFDLGSSVQGNTELSPSYIDNADFRYEYYPTSGEQVSVALFYKHFNSPIEWTYTMTGGETPVYSFHNAKSAYSLGVEVDIRKDLAFIGLRNFTCSFNGALIKSRVDFDEGAQERDRPMQGQSPYLINAGLFYQHPQAEINLGLLYNRIGKRIIGVGRTVGTVGGENTVNIPDSYEMPRNMIDLSVSKRFGSHWLLKTGIRNLLAEKVYYKQFNTVTRRNGMKAEIEEITKSYRPGRSFNLSVGYRF</sequence>
<dbReference type="Gene3D" id="2.170.130.10">
    <property type="entry name" value="TonB-dependent receptor, plug domain"/>
    <property type="match status" value="1"/>
</dbReference>
<evidence type="ECO:0000256" key="9">
    <source>
        <dbReference type="RuleBase" id="RU003357"/>
    </source>
</evidence>
<evidence type="ECO:0000256" key="1">
    <source>
        <dbReference type="ARBA" id="ARBA00004571"/>
    </source>
</evidence>
<feature type="chain" id="PRO_5030116177" evidence="10">
    <location>
        <begin position="21"/>
        <end position="936"/>
    </location>
</feature>
<accession>A0A5D3E855</accession>
<dbReference type="Pfam" id="PF13715">
    <property type="entry name" value="CarbopepD_reg_2"/>
    <property type="match status" value="1"/>
</dbReference>
<dbReference type="Pfam" id="PF00593">
    <property type="entry name" value="TonB_dep_Rec_b-barrel"/>
    <property type="match status" value="1"/>
</dbReference>
<dbReference type="PANTHER" id="PTHR40980">
    <property type="entry name" value="PLUG DOMAIN-CONTAINING PROTEIN"/>
    <property type="match status" value="1"/>
</dbReference>
<dbReference type="Gene3D" id="2.40.170.20">
    <property type="entry name" value="TonB-dependent receptor, beta-barrel domain"/>
    <property type="match status" value="1"/>
</dbReference>
<keyword evidence="6 8" id="KW-0472">Membrane</keyword>
<dbReference type="Gene3D" id="2.60.40.1120">
    <property type="entry name" value="Carboxypeptidase-like, regulatory domain"/>
    <property type="match status" value="1"/>
</dbReference>
<dbReference type="GO" id="GO:0009279">
    <property type="term" value="C:cell outer membrane"/>
    <property type="evidence" value="ECO:0007669"/>
    <property type="project" value="UniProtKB-SubCell"/>
</dbReference>
<comment type="caution">
    <text evidence="13">The sequence shown here is derived from an EMBL/GenBank/DDBJ whole genome shotgun (WGS) entry which is preliminary data.</text>
</comment>
<evidence type="ECO:0000256" key="3">
    <source>
        <dbReference type="ARBA" id="ARBA00022452"/>
    </source>
</evidence>
<dbReference type="AlphaFoldDB" id="A0A5D3E855"/>
<dbReference type="InterPro" id="IPR012910">
    <property type="entry name" value="Plug_dom"/>
</dbReference>
<dbReference type="InterPro" id="IPR036942">
    <property type="entry name" value="Beta-barrel_TonB_sf"/>
</dbReference>
<dbReference type="PANTHER" id="PTHR40980:SF5">
    <property type="entry name" value="TONB-DEPENDENT RECEPTOR"/>
    <property type="match status" value="1"/>
</dbReference>
<feature type="domain" description="TonB-dependent receptor plug" evidence="12">
    <location>
        <begin position="131"/>
        <end position="224"/>
    </location>
</feature>
<evidence type="ECO:0000256" key="7">
    <source>
        <dbReference type="ARBA" id="ARBA00023237"/>
    </source>
</evidence>
<comment type="subcellular location">
    <subcellularLocation>
        <location evidence="1 8">Cell outer membrane</location>
        <topology evidence="1 8">Multi-pass membrane protein</topology>
    </subcellularLocation>
</comment>
<dbReference type="Pfam" id="PF07715">
    <property type="entry name" value="Plug"/>
    <property type="match status" value="1"/>
</dbReference>
<keyword evidence="2 8" id="KW-0813">Transport</keyword>
<dbReference type="PROSITE" id="PS52016">
    <property type="entry name" value="TONB_DEPENDENT_REC_3"/>
    <property type="match status" value="1"/>
</dbReference>
<dbReference type="InterPro" id="IPR037066">
    <property type="entry name" value="Plug_dom_sf"/>
</dbReference>
<dbReference type="InterPro" id="IPR039426">
    <property type="entry name" value="TonB-dep_rcpt-like"/>
</dbReference>
<keyword evidence="5 9" id="KW-0798">TonB box</keyword>
<keyword evidence="3 8" id="KW-1134">Transmembrane beta strand</keyword>
<evidence type="ECO:0000256" key="10">
    <source>
        <dbReference type="SAM" id="SignalP"/>
    </source>
</evidence>
<keyword evidence="10" id="KW-0732">Signal</keyword>
<organism evidence="13 14">
    <name type="scientific">Bacteroides pyogenes</name>
    <dbReference type="NCBI Taxonomy" id="310300"/>
    <lineage>
        <taxon>Bacteria</taxon>
        <taxon>Pseudomonadati</taxon>
        <taxon>Bacteroidota</taxon>
        <taxon>Bacteroidia</taxon>
        <taxon>Bacteroidales</taxon>
        <taxon>Bacteroidaceae</taxon>
        <taxon>Bacteroides</taxon>
    </lineage>
</organism>
<feature type="domain" description="TonB-dependent receptor-like beta-barrel" evidence="11">
    <location>
        <begin position="415"/>
        <end position="892"/>
    </location>
</feature>
<keyword evidence="4 8" id="KW-0812">Transmembrane</keyword>
<keyword evidence="14" id="KW-1185">Reference proteome</keyword>
<dbReference type="Proteomes" id="UP000324383">
    <property type="component" value="Unassembled WGS sequence"/>
</dbReference>
<evidence type="ECO:0000259" key="11">
    <source>
        <dbReference type="Pfam" id="PF00593"/>
    </source>
</evidence>
<evidence type="ECO:0000313" key="14">
    <source>
        <dbReference type="Proteomes" id="UP000324383"/>
    </source>
</evidence>
<dbReference type="EMBL" id="VKLW01000058">
    <property type="protein sequence ID" value="TYK31826.1"/>
    <property type="molecule type" value="Genomic_DNA"/>
</dbReference>